<proteinExistence type="predicted"/>
<protein>
    <submittedName>
        <fullName evidence="1">Uncharacterized protein</fullName>
    </submittedName>
</protein>
<accession>A0ABW8TG90</accession>
<dbReference type="RefSeq" id="WP_406788141.1">
    <property type="nucleotide sequence ID" value="NZ_JBJIAA010000011.1"/>
</dbReference>
<gene>
    <name evidence="1" type="ORF">ACJDT4_13775</name>
</gene>
<organism evidence="1 2">
    <name type="scientific">Clostridium neuense</name>
    <dbReference type="NCBI Taxonomy" id="1728934"/>
    <lineage>
        <taxon>Bacteria</taxon>
        <taxon>Bacillati</taxon>
        <taxon>Bacillota</taxon>
        <taxon>Clostridia</taxon>
        <taxon>Eubacteriales</taxon>
        <taxon>Clostridiaceae</taxon>
        <taxon>Clostridium</taxon>
    </lineage>
</organism>
<keyword evidence="2" id="KW-1185">Reference proteome</keyword>
<dbReference type="EMBL" id="JBJIAA010000011">
    <property type="protein sequence ID" value="MFL0251485.1"/>
    <property type="molecule type" value="Genomic_DNA"/>
</dbReference>
<dbReference type="Proteomes" id="UP001623592">
    <property type="component" value="Unassembled WGS sequence"/>
</dbReference>
<evidence type="ECO:0000313" key="1">
    <source>
        <dbReference type="EMBL" id="MFL0251485.1"/>
    </source>
</evidence>
<name>A0ABW8TG90_9CLOT</name>
<evidence type="ECO:0000313" key="2">
    <source>
        <dbReference type="Proteomes" id="UP001623592"/>
    </source>
</evidence>
<comment type="caution">
    <text evidence="1">The sequence shown here is derived from an EMBL/GenBank/DDBJ whole genome shotgun (WGS) entry which is preliminary data.</text>
</comment>
<sequence>MNNRQKAKDKDSEPRYVKAEVAFEEVAEEEVEKRNTTYEKDDFLKNKI</sequence>
<reference evidence="1 2" key="1">
    <citation type="submission" date="2024-11" db="EMBL/GenBank/DDBJ databases">
        <authorList>
            <person name="Heng Y.C."/>
            <person name="Lim A.C.H."/>
            <person name="Lee J.K.Y."/>
            <person name="Kittelmann S."/>
        </authorList>
    </citation>
    <scope>NUCLEOTIDE SEQUENCE [LARGE SCALE GENOMIC DNA]</scope>
    <source>
        <strain evidence="1 2">WILCCON 0114</strain>
    </source>
</reference>